<organism evidence="19 20">
    <name type="scientific">Ciona intestinalis</name>
    <name type="common">Transparent sea squirt</name>
    <name type="synonym">Ascidia intestinalis</name>
    <dbReference type="NCBI Taxonomy" id="7719"/>
    <lineage>
        <taxon>Eukaryota</taxon>
        <taxon>Metazoa</taxon>
        <taxon>Chordata</taxon>
        <taxon>Tunicata</taxon>
        <taxon>Ascidiacea</taxon>
        <taxon>Phlebobranchia</taxon>
        <taxon>Cionidae</taxon>
        <taxon>Ciona</taxon>
    </lineage>
</organism>
<dbReference type="InterPro" id="IPR018301">
    <property type="entry name" value="ArAA_hydroxylase_Fe/CU_BS"/>
</dbReference>
<dbReference type="PANTHER" id="PTHR11473">
    <property type="entry name" value="AROMATIC AMINO ACID HYDROXYLASE"/>
    <property type="match status" value="1"/>
</dbReference>
<sequence length="429" mass="48441">MTSTSRRGSLIRDAENAEKENASSSSSKSGFWKKCEIVVTSAGNTMSQICEKLKNEDVIVSYIETRNGTLIKNVAGNSNTSFLITCIGNDNDITTGLKRLESIGCKATIVNGTERTAEWFPRHVTELELCRGTKTDYEPDKDSNHPGFNDPVYVERRNYISNIAHFYKHGTDIPTVDYTNEDRQTWSVVYKTLKRLHATHACKVYKDNFQRLEKECGYSPNKIPQLQTVSEFLKEQTGFQLQPAPGIITPRDFLASLAFKVFQCTQYIRHPASPMHSPEPDCCHELIGHIPMLLDPTFALYSQQIGLASLGVSDSDITKLATLYWFTVEFGLCKENNVLKAYGAGLMSSYGELQHALSDVPMHLPLQAEKTCLQPYEDSVYQPIYFVSESFDEAFNQVRAFSQHCTKRGFDITYNENDGYIQTVPYINL</sequence>
<reference evidence="19" key="2">
    <citation type="journal article" date="2008" name="Genome Biol.">
        <title>Improved genome assembly and evidence-based global gene model set for the chordate Ciona intestinalis: new insight into intron and operon populations.</title>
        <authorList>
            <person name="Satou Y."/>
            <person name="Mineta K."/>
            <person name="Ogasawara M."/>
            <person name="Sasakura Y."/>
            <person name="Shoguchi E."/>
            <person name="Ueno K."/>
            <person name="Yamada L."/>
            <person name="Matsumoto J."/>
            <person name="Wasserscheid J."/>
            <person name="Dewar K."/>
            <person name="Wiley G.B."/>
            <person name="Macmil S.L."/>
            <person name="Roe B.A."/>
            <person name="Zeller R.W."/>
            <person name="Hastings K.E."/>
            <person name="Lemaire P."/>
            <person name="Lindquist E."/>
            <person name="Endo T."/>
            <person name="Hotta K."/>
            <person name="Inaba K."/>
        </authorList>
    </citation>
    <scope>NUCLEOTIDE SEQUENCE [LARGE SCALE GENOMIC DNA]</scope>
    <source>
        <strain evidence="19">wild type</strain>
    </source>
</reference>
<dbReference type="GO" id="GO:0042427">
    <property type="term" value="P:serotonin biosynthetic process"/>
    <property type="evidence" value="ECO:0000318"/>
    <property type="project" value="GO_Central"/>
</dbReference>
<evidence type="ECO:0000256" key="12">
    <source>
        <dbReference type="ARBA" id="ARBA00023004"/>
    </source>
</evidence>
<feature type="region of interest" description="Disordered" evidence="17">
    <location>
        <begin position="1"/>
        <end position="28"/>
    </location>
</feature>
<keyword evidence="20" id="KW-1185">Reference proteome</keyword>
<dbReference type="GO" id="GO:0005506">
    <property type="term" value="F:iron ion binding"/>
    <property type="evidence" value="ECO:0007669"/>
    <property type="project" value="InterPro"/>
</dbReference>
<reference evidence="19" key="4">
    <citation type="submission" date="2025-09" db="UniProtKB">
        <authorList>
            <consortium name="Ensembl"/>
        </authorList>
    </citation>
    <scope>IDENTIFICATION</scope>
</reference>
<dbReference type="PROSITE" id="PS00367">
    <property type="entry name" value="BH4_AAA_HYDROXYL_1"/>
    <property type="match status" value="1"/>
</dbReference>
<dbReference type="InterPro" id="IPR019773">
    <property type="entry name" value="Tyrosine_3-monooxygenase-like"/>
</dbReference>
<comment type="cofactor">
    <cofactor evidence="1 16">
        <name>Fe(2+)</name>
        <dbReference type="ChEBI" id="CHEBI:29033"/>
    </cofactor>
</comment>
<feature type="compositionally biased region" description="Basic and acidic residues" evidence="17">
    <location>
        <begin position="10"/>
        <end position="21"/>
    </location>
</feature>
<evidence type="ECO:0000256" key="5">
    <source>
        <dbReference type="ARBA" id="ARBA00011993"/>
    </source>
</evidence>
<evidence type="ECO:0000256" key="13">
    <source>
        <dbReference type="ARBA" id="ARBA00023033"/>
    </source>
</evidence>
<dbReference type="GO" id="GO:0045202">
    <property type="term" value="C:synapse"/>
    <property type="evidence" value="ECO:0007669"/>
    <property type="project" value="GOC"/>
</dbReference>
<dbReference type="GO" id="GO:0050890">
    <property type="term" value="P:cognition"/>
    <property type="evidence" value="ECO:0000318"/>
    <property type="project" value="GO_Central"/>
</dbReference>
<accession>F6Y7Q5</accession>
<dbReference type="Ensembl" id="ENSCINT00000014787.3">
    <property type="protein sequence ID" value="ENSCINP00000014787.3"/>
    <property type="gene ID" value="ENSCING00000007206.3"/>
</dbReference>
<evidence type="ECO:0000256" key="1">
    <source>
        <dbReference type="ARBA" id="ARBA00001954"/>
    </source>
</evidence>
<dbReference type="InterPro" id="IPR041903">
    <property type="entry name" value="Eu_TyrOH_cat"/>
</dbReference>
<evidence type="ECO:0000313" key="19">
    <source>
        <dbReference type="Ensembl" id="ENSCINP00000014787.3"/>
    </source>
</evidence>
<dbReference type="GO" id="GO:0001963">
    <property type="term" value="P:synaptic transmission, dopaminergic"/>
    <property type="evidence" value="ECO:0000318"/>
    <property type="project" value="GO_Central"/>
</dbReference>
<dbReference type="InterPro" id="IPR036951">
    <property type="entry name" value="ArAA_hydroxylase_sf"/>
</dbReference>
<dbReference type="EMBL" id="EAAA01001566">
    <property type="status" value="NOT_ANNOTATED_CDS"/>
    <property type="molecule type" value="Genomic_DNA"/>
</dbReference>
<dbReference type="GeneTree" id="ENSGT00950000182885"/>
<keyword evidence="8" id="KW-0127">Catecholamine biosynthesis</keyword>
<evidence type="ECO:0000256" key="3">
    <source>
        <dbReference type="ARBA" id="ARBA00004700"/>
    </source>
</evidence>
<dbReference type="STRING" id="7719.ENSCINP00000014787"/>
<dbReference type="GO" id="GO:0030424">
    <property type="term" value="C:axon"/>
    <property type="evidence" value="ECO:0000318"/>
    <property type="project" value="GO_Central"/>
</dbReference>
<comment type="pathway">
    <text evidence="3">Catecholamine biosynthesis; dopamine biosynthesis; dopamine from L-tyrosine: step 1/2.</text>
</comment>
<evidence type="ECO:0000313" key="20">
    <source>
        <dbReference type="Proteomes" id="UP000008144"/>
    </source>
</evidence>
<dbReference type="GO" id="GO:0048471">
    <property type="term" value="C:perinuclear region of cytoplasm"/>
    <property type="evidence" value="ECO:0007669"/>
    <property type="project" value="UniProtKB-SubCell"/>
</dbReference>
<dbReference type="PRINTS" id="PR00372">
    <property type="entry name" value="FYWHYDRXLASE"/>
</dbReference>
<dbReference type="InterPro" id="IPR001273">
    <property type="entry name" value="ArAA_hydroxylase"/>
</dbReference>
<evidence type="ECO:0000256" key="17">
    <source>
        <dbReference type="SAM" id="MobiDB-lite"/>
    </source>
</evidence>
<keyword evidence="13" id="KW-0503">Monooxygenase</keyword>
<evidence type="ECO:0000256" key="15">
    <source>
        <dbReference type="PIRSR" id="PIRSR000336-1"/>
    </source>
</evidence>
<evidence type="ECO:0000256" key="9">
    <source>
        <dbReference type="ARBA" id="ARBA00022723"/>
    </source>
</evidence>
<dbReference type="Pfam" id="PF00351">
    <property type="entry name" value="Biopterin_H"/>
    <property type="match status" value="1"/>
</dbReference>
<keyword evidence="10" id="KW-0530">Neurotransmitter biosynthesis</keyword>
<dbReference type="GO" id="GO:0007617">
    <property type="term" value="P:mating behavior"/>
    <property type="evidence" value="ECO:0000318"/>
    <property type="project" value="GO_Central"/>
</dbReference>
<feature type="domain" description="Biopterin-dependent aromatic amino acid hydroxylase family profile" evidence="18">
    <location>
        <begin position="105"/>
        <end position="429"/>
    </location>
</feature>
<evidence type="ECO:0000256" key="14">
    <source>
        <dbReference type="ARBA" id="ARBA00032379"/>
    </source>
</evidence>
<dbReference type="PROSITE" id="PS51410">
    <property type="entry name" value="BH4_AAA_HYDROXYL_2"/>
    <property type="match status" value="1"/>
</dbReference>
<reference evidence="20" key="1">
    <citation type="journal article" date="2002" name="Science">
        <title>The draft genome of Ciona intestinalis: insights into chordate and vertebrate origins.</title>
        <authorList>
            <person name="Dehal P."/>
            <person name="Satou Y."/>
            <person name="Campbell R.K."/>
            <person name="Chapman J."/>
            <person name="Degnan B."/>
            <person name="De Tomaso A."/>
            <person name="Davidson B."/>
            <person name="Di Gregorio A."/>
            <person name="Gelpke M."/>
            <person name="Goodstein D.M."/>
            <person name="Harafuji N."/>
            <person name="Hastings K.E."/>
            <person name="Ho I."/>
            <person name="Hotta K."/>
            <person name="Huang W."/>
            <person name="Kawashima T."/>
            <person name="Lemaire P."/>
            <person name="Martinez D."/>
            <person name="Meinertzhagen I.A."/>
            <person name="Necula S."/>
            <person name="Nonaka M."/>
            <person name="Putnam N."/>
            <person name="Rash S."/>
            <person name="Saiga H."/>
            <person name="Satake M."/>
            <person name="Terry A."/>
            <person name="Yamada L."/>
            <person name="Wang H.G."/>
            <person name="Awazu S."/>
            <person name="Azumi K."/>
            <person name="Boore J."/>
            <person name="Branno M."/>
            <person name="Chin-Bow S."/>
            <person name="DeSantis R."/>
            <person name="Doyle S."/>
            <person name="Francino P."/>
            <person name="Keys D.N."/>
            <person name="Haga S."/>
            <person name="Hayashi H."/>
            <person name="Hino K."/>
            <person name="Imai K.S."/>
            <person name="Inaba K."/>
            <person name="Kano S."/>
            <person name="Kobayashi K."/>
            <person name="Kobayashi M."/>
            <person name="Lee B.I."/>
            <person name="Makabe K.W."/>
            <person name="Manohar C."/>
            <person name="Matassi G."/>
            <person name="Medina M."/>
            <person name="Mochizuki Y."/>
            <person name="Mount S."/>
            <person name="Morishita T."/>
            <person name="Miura S."/>
            <person name="Nakayama A."/>
            <person name="Nishizaka S."/>
            <person name="Nomoto H."/>
            <person name="Ohta F."/>
            <person name="Oishi K."/>
            <person name="Rigoutsos I."/>
            <person name="Sano M."/>
            <person name="Sasaki A."/>
            <person name="Sasakura Y."/>
            <person name="Shoguchi E."/>
            <person name="Shin-i T."/>
            <person name="Spagnuolo A."/>
            <person name="Stainier D."/>
            <person name="Suzuki M.M."/>
            <person name="Tassy O."/>
            <person name="Takatori N."/>
            <person name="Tokuoka M."/>
            <person name="Yagi K."/>
            <person name="Yoshizaki F."/>
            <person name="Wada S."/>
            <person name="Zhang C."/>
            <person name="Hyatt P.D."/>
            <person name="Larimer F."/>
            <person name="Detter C."/>
            <person name="Doggett N."/>
            <person name="Glavina T."/>
            <person name="Hawkins T."/>
            <person name="Richardson P."/>
            <person name="Lucas S."/>
            <person name="Kohara Y."/>
            <person name="Levine M."/>
            <person name="Satoh N."/>
            <person name="Rokhsar D.S."/>
        </authorList>
    </citation>
    <scope>NUCLEOTIDE SEQUENCE [LARGE SCALE GENOMIC DNA]</scope>
</reference>
<dbReference type="AlphaFoldDB" id="F6Y7Q5"/>
<gene>
    <name evidence="19" type="primary">th</name>
</gene>
<comment type="similarity">
    <text evidence="4">Belongs to the biopterin-dependent aromatic amino acid hydroxylase family.</text>
</comment>
<evidence type="ECO:0000256" key="16">
    <source>
        <dbReference type="PIRSR" id="PIRSR601273-2"/>
    </source>
</evidence>
<dbReference type="InterPro" id="IPR019774">
    <property type="entry name" value="Aromatic-AA_hydroxylase_C"/>
</dbReference>
<dbReference type="Gene3D" id="1.10.800.10">
    <property type="entry name" value="Aromatic amino acid hydroxylase"/>
    <property type="match status" value="1"/>
</dbReference>
<evidence type="ECO:0000256" key="6">
    <source>
        <dbReference type="ARBA" id="ARBA00017181"/>
    </source>
</evidence>
<dbReference type="PANTHER" id="PTHR11473:SF15">
    <property type="entry name" value="TYROSINE 3-MONOOXYGENASE"/>
    <property type="match status" value="1"/>
</dbReference>
<evidence type="ECO:0000256" key="8">
    <source>
        <dbReference type="ARBA" id="ARBA00022584"/>
    </source>
</evidence>
<name>F6Y7Q5_CIOIN</name>
<dbReference type="InterPro" id="IPR036329">
    <property type="entry name" value="Aro-AA_hydroxylase_C_sf"/>
</dbReference>
<evidence type="ECO:0000256" key="2">
    <source>
        <dbReference type="ARBA" id="ARBA00004556"/>
    </source>
</evidence>
<dbReference type="GO" id="GO:0004511">
    <property type="term" value="F:tyrosine 3-monooxygenase activity"/>
    <property type="evidence" value="ECO:0000318"/>
    <property type="project" value="GO_Central"/>
</dbReference>
<evidence type="ECO:0000259" key="18">
    <source>
        <dbReference type="PROSITE" id="PS51410"/>
    </source>
</evidence>
<keyword evidence="11" id="KW-0560">Oxidoreductase</keyword>
<dbReference type="GO" id="GO:0006585">
    <property type="term" value="P:dopamine biosynthetic process from tyrosine"/>
    <property type="evidence" value="ECO:0000318"/>
    <property type="project" value="GO_Central"/>
</dbReference>
<feature type="binding site" evidence="15">
    <location>
        <position position="284"/>
    </location>
    <ligand>
        <name>Fe cation</name>
        <dbReference type="ChEBI" id="CHEBI:24875"/>
    </ligand>
</feature>
<protein>
    <recommendedName>
        <fullName evidence="6">Tyrosine 3-monooxygenase</fullName>
        <ecNumber evidence="5">1.14.16.2</ecNumber>
    </recommendedName>
    <alternativeName>
        <fullName evidence="14">Tyrosine 3-hydroxylase</fullName>
    </alternativeName>
</protein>
<dbReference type="HOGENOM" id="CLU_023198_0_1_1"/>
<dbReference type="GO" id="GO:0005737">
    <property type="term" value="C:cytoplasm"/>
    <property type="evidence" value="ECO:0000318"/>
    <property type="project" value="GO_Central"/>
</dbReference>
<dbReference type="InParanoid" id="F6Y7Q5"/>
<keyword evidence="7" id="KW-0963">Cytoplasm</keyword>
<dbReference type="EC" id="1.14.16.2" evidence="5"/>
<dbReference type="OMA" id="QKYALTI"/>
<reference evidence="19" key="3">
    <citation type="submission" date="2025-08" db="UniProtKB">
        <authorList>
            <consortium name="Ensembl"/>
        </authorList>
    </citation>
    <scope>IDENTIFICATION</scope>
</reference>
<proteinExistence type="inferred from homology"/>
<dbReference type="Proteomes" id="UP000008144">
    <property type="component" value="Chromosome 2"/>
</dbReference>
<dbReference type="UniPathway" id="UPA00747">
    <property type="reaction ID" value="UER00733"/>
</dbReference>
<evidence type="ECO:0000256" key="4">
    <source>
        <dbReference type="ARBA" id="ARBA00009712"/>
    </source>
</evidence>
<keyword evidence="9 15" id="KW-0479">Metal-binding</keyword>
<evidence type="ECO:0000256" key="11">
    <source>
        <dbReference type="ARBA" id="ARBA00023002"/>
    </source>
</evidence>
<evidence type="ECO:0000256" key="7">
    <source>
        <dbReference type="ARBA" id="ARBA00022490"/>
    </source>
</evidence>
<keyword evidence="12 15" id="KW-0408">Iron</keyword>
<dbReference type="GO" id="GO:0043204">
    <property type="term" value="C:perikaryon"/>
    <property type="evidence" value="ECO:0000318"/>
    <property type="project" value="GO_Central"/>
</dbReference>
<feature type="binding site" evidence="15">
    <location>
        <position position="289"/>
    </location>
    <ligand>
        <name>Fe cation</name>
        <dbReference type="ChEBI" id="CHEBI:24875"/>
    </ligand>
</feature>
<feature type="binding site" evidence="15">
    <location>
        <position position="329"/>
    </location>
    <ligand>
        <name>Fe cation</name>
        <dbReference type="ChEBI" id="CHEBI:24875"/>
    </ligand>
</feature>
<dbReference type="PIRSF" id="PIRSF000336">
    <property type="entry name" value="TH"/>
    <property type="match status" value="1"/>
</dbReference>
<comment type="subcellular location">
    <subcellularLocation>
        <location evidence="2">Cytoplasm</location>
        <location evidence="2">Perinuclear region</location>
    </subcellularLocation>
</comment>
<evidence type="ECO:0000256" key="10">
    <source>
        <dbReference type="ARBA" id="ARBA00022979"/>
    </source>
</evidence>
<dbReference type="CDD" id="cd03345">
    <property type="entry name" value="eu_TyrOH"/>
    <property type="match status" value="1"/>
</dbReference>
<dbReference type="SUPFAM" id="SSF56534">
    <property type="entry name" value="Aromatic aminoacid monoxygenases, catalytic and oligomerization domains"/>
    <property type="match status" value="1"/>
</dbReference>